<organism evidence="6 7">
    <name type="scientific">Novosphingobium nitrogenifigens DSM 19370</name>
    <dbReference type="NCBI Taxonomy" id="983920"/>
    <lineage>
        <taxon>Bacteria</taxon>
        <taxon>Pseudomonadati</taxon>
        <taxon>Pseudomonadota</taxon>
        <taxon>Alphaproteobacteria</taxon>
        <taxon>Sphingomonadales</taxon>
        <taxon>Sphingomonadaceae</taxon>
        <taxon>Novosphingobium</taxon>
    </lineage>
</organism>
<dbReference type="InterPro" id="IPR036388">
    <property type="entry name" value="WH-like_DNA-bd_sf"/>
</dbReference>
<proteinExistence type="predicted"/>
<feature type="compositionally biased region" description="Pro residues" evidence="4">
    <location>
        <begin position="33"/>
        <end position="45"/>
    </location>
</feature>
<evidence type="ECO:0000313" key="6">
    <source>
        <dbReference type="EMBL" id="EGD57836.1"/>
    </source>
</evidence>
<dbReference type="SMART" id="SM00345">
    <property type="entry name" value="HTH_GNTR"/>
    <property type="match status" value="1"/>
</dbReference>
<dbReference type="HOGENOM" id="CLU_017584_5_3_5"/>
<evidence type="ECO:0000313" key="7">
    <source>
        <dbReference type="Proteomes" id="UP000004728"/>
    </source>
</evidence>
<accession>F1ZC27</accession>
<dbReference type="GO" id="GO:0003677">
    <property type="term" value="F:DNA binding"/>
    <property type="evidence" value="ECO:0007669"/>
    <property type="project" value="UniProtKB-KW"/>
</dbReference>
<keyword evidence="3" id="KW-0804">Transcription</keyword>
<dbReference type="SUPFAM" id="SSF46785">
    <property type="entry name" value="Winged helix' DNA-binding domain"/>
    <property type="match status" value="1"/>
</dbReference>
<feature type="region of interest" description="Disordered" evidence="4">
    <location>
        <begin position="26"/>
        <end position="51"/>
    </location>
</feature>
<dbReference type="InterPro" id="IPR036390">
    <property type="entry name" value="WH_DNA-bd_sf"/>
</dbReference>
<dbReference type="AlphaFoldDB" id="F1ZC27"/>
<keyword evidence="2" id="KW-0238">DNA-binding</keyword>
<evidence type="ECO:0000256" key="3">
    <source>
        <dbReference type="ARBA" id="ARBA00023163"/>
    </source>
</evidence>
<dbReference type="InParanoid" id="F1ZC27"/>
<protein>
    <submittedName>
        <fullName evidence="6">GntR family transcriptional regulator</fullName>
    </submittedName>
</protein>
<dbReference type="Gene3D" id="1.10.10.10">
    <property type="entry name" value="Winged helix-like DNA-binding domain superfamily/Winged helix DNA-binding domain"/>
    <property type="match status" value="1"/>
</dbReference>
<sequence length="281" mass="31399">MASSDIVAKLWQRLQNVAKPSKLAGLMTVTSPSSPPPAPRLPAPRPEASGTPKSLIVGTYERLRADIIAGRYAPGSRLRVEHLKTDYDVGAGTLREALGLLVSDALVLNRDQRGFWVADMSLDDFRDITETRVLLETSALRQSIAARDDDWEGDLSSAFHRLSRAEERLDNSQPATVLVNDWEECNRRFHHVLLARCPSHWTLHFLSILYRQAERYRRVALMHRPIGRDVHAEHRAVFEAAIAGKADEAADVTATHIRTTYAALVAYAKEHRITQLVPDSA</sequence>
<name>F1ZC27_9SPHN</name>
<dbReference type="Pfam" id="PF07729">
    <property type="entry name" value="FCD"/>
    <property type="match status" value="1"/>
</dbReference>
<dbReference type="FunCoup" id="F1ZC27">
    <property type="interactions" value="51"/>
</dbReference>
<dbReference type="Pfam" id="PF00392">
    <property type="entry name" value="GntR"/>
    <property type="match status" value="1"/>
</dbReference>
<reference evidence="6 7" key="1">
    <citation type="journal article" date="2012" name="J. Bacteriol.">
        <title>Draft Genome Sequence of Novosphingobium nitrogenifigens Y88T.</title>
        <authorList>
            <person name="Strabala T.J."/>
            <person name="Macdonald L."/>
            <person name="Liu V."/>
            <person name="Smit A.M."/>
        </authorList>
    </citation>
    <scope>NUCLEOTIDE SEQUENCE [LARGE SCALE GENOMIC DNA]</scope>
    <source>
        <strain evidence="6 7">DSM 19370</strain>
    </source>
</reference>
<dbReference type="STRING" id="983920.Y88_3162"/>
<dbReference type="Proteomes" id="UP000004728">
    <property type="component" value="Unassembled WGS sequence"/>
</dbReference>
<gene>
    <name evidence="6" type="ORF">Y88_3162</name>
</gene>
<dbReference type="Gene3D" id="1.20.120.530">
    <property type="entry name" value="GntR ligand-binding domain-like"/>
    <property type="match status" value="1"/>
</dbReference>
<dbReference type="PANTHER" id="PTHR43537">
    <property type="entry name" value="TRANSCRIPTIONAL REGULATOR, GNTR FAMILY"/>
    <property type="match status" value="1"/>
</dbReference>
<keyword evidence="7" id="KW-1185">Reference proteome</keyword>
<dbReference type="GO" id="GO:0003700">
    <property type="term" value="F:DNA-binding transcription factor activity"/>
    <property type="evidence" value="ECO:0007669"/>
    <property type="project" value="InterPro"/>
</dbReference>
<comment type="caution">
    <text evidence="6">The sequence shown here is derived from an EMBL/GenBank/DDBJ whole genome shotgun (WGS) entry which is preliminary data.</text>
</comment>
<evidence type="ECO:0000256" key="4">
    <source>
        <dbReference type="SAM" id="MobiDB-lite"/>
    </source>
</evidence>
<dbReference type="PANTHER" id="PTHR43537:SF20">
    <property type="entry name" value="HTH-TYPE TRANSCRIPTIONAL REPRESSOR GLAR"/>
    <property type="match status" value="1"/>
</dbReference>
<dbReference type="EMBL" id="AEWJ01000053">
    <property type="protein sequence ID" value="EGD57836.1"/>
    <property type="molecule type" value="Genomic_DNA"/>
</dbReference>
<keyword evidence="1" id="KW-0805">Transcription regulation</keyword>
<evidence type="ECO:0000259" key="5">
    <source>
        <dbReference type="PROSITE" id="PS50949"/>
    </source>
</evidence>
<dbReference type="SMART" id="SM00895">
    <property type="entry name" value="FCD"/>
    <property type="match status" value="1"/>
</dbReference>
<evidence type="ECO:0000256" key="1">
    <source>
        <dbReference type="ARBA" id="ARBA00023015"/>
    </source>
</evidence>
<dbReference type="SUPFAM" id="SSF48008">
    <property type="entry name" value="GntR ligand-binding domain-like"/>
    <property type="match status" value="1"/>
</dbReference>
<evidence type="ECO:0000256" key="2">
    <source>
        <dbReference type="ARBA" id="ARBA00023125"/>
    </source>
</evidence>
<dbReference type="InterPro" id="IPR000524">
    <property type="entry name" value="Tscrpt_reg_HTH_GntR"/>
</dbReference>
<dbReference type="PROSITE" id="PS50949">
    <property type="entry name" value="HTH_GNTR"/>
    <property type="match status" value="1"/>
</dbReference>
<dbReference type="InterPro" id="IPR011711">
    <property type="entry name" value="GntR_C"/>
</dbReference>
<feature type="domain" description="HTH gntR-type" evidence="5">
    <location>
        <begin position="53"/>
        <end position="120"/>
    </location>
</feature>
<dbReference type="eggNOG" id="COG1802">
    <property type="taxonomic scope" value="Bacteria"/>
</dbReference>
<dbReference type="InterPro" id="IPR008920">
    <property type="entry name" value="TF_FadR/GntR_C"/>
</dbReference>